<reference evidence="2 3" key="1">
    <citation type="journal article" date="2017" name="PLoS Biol.">
        <title>The sea cucumber genome provides insights into morphological evolution and visceral regeneration.</title>
        <authorList>
            <person name="Zhang X."/>
            <person name="Sun L."/>
            <person name="Yuan J."/>
            <person name="Sun Y."/>
            <person name="Gao Y."/>
            <person name="Zhang L."/>
            <person name="Li S."/>
            <person name="Dai H."/>
            <person name="Hamel J.F."/>
            <person name="Liu C."/>
            <person name="Yu Y."/>
            <person name="Liu S."/>
            <person name="Lin W."/>
            <person name="Guo K."/>
            <person name="Jin S."/>
            <person name="Xu P."/>
            <person name="Storey K.B."/>
            <person name="Huan P."/>
            <person name="Zhang T."/>
            <person name="Zhou Y."/>
            <person name="Zhang J."/>
            <person name="Lin C."/>
            <person name="Li X."/>
            <person name="Xing L."/>
            <person name="Huo D."/>
            <person name="Sun M."/>
            <person name="Wang L."/>
            <person name="Mercier A."/>
            <person name="Li F."/>
            <person name="Yang H."/>
            <person name="Xiang J."/>
        </authorList>
    </citation>
    <scope>NUCLEOTIDE SEQUENCE [LARGE SCALE GENOMIC DNA]</scope>
    <source>
        <strain evidence="2">Shaxun</strain>
        <tissue evidence="2">Muscle</tissue>
    </source>
</reference>
<proteinExistence type="predicted"/>
<feature type="compositionally biased region" description="Polar residues" evidence="1">
    <location>
        <begin position="152"/>
        <end position="170"/>
    </location>
</feature>
<dbReference type="AlphaFoldDB" id="A0A2G8KQ68"/>
<dbReference type="Proteomes" id="UP000230750">
    <property type="component" value="Unassembled WGS sequence"/>
</dbReference>
<organism evidence="2 3">
    <name type="scientific">Stichopus japonicus</name>
    <name type="common">Sea cucumber</name>
    <dbReference type="NCBI Taxonomy" id="307972"/>
    <lineage>
        <taxon>Eukaryota</taxon>
        <taxon>Metazoa</taxon>
        <taxon>Echinodermata</taxon>
        <taxon>Eleutherozoa</taxon>
        <taxon>Echinozoa</taxon>
        <taxon>Holothuroidea</taxon>
        <taxon>Aspidochirotacea</taxon>
        <taxon>Aspidochirotida</taxon>
        <taxon>Stichopodidae</taxon>
        <taxon>Apostichopus</taxon>
    </lineage>
</organism>
<dbReference type="EMBL" id="MRZV01000431">
    <property type="protein sequence ID" value="PIK50156.1"/>
    <property type="molecule type" value="Genomic_DNA"/>
</dbReference>
<evidence type="ECO:0000256" key="1">
    <source>
        <dbReference type="SAM" id="MobiDB-lite"/>
    </source>
</evidence>
<comment type="caution">
    <text evidence="2">The sequence shown here is derived from an EMBL/GenBank/DDBJ whole genome shotgun (WGS) entry which is preliminary data.</text>
</comment>
<protein>
    <submittedName>
        <fullName evidence="2">Uncharacterized protein</fullName>
    </submittedName>
</protein>
<evidence type="ECO:0000313" key="3">
    <source>
        <dbReference type="Proteomes" id="UP000230750"/>
    </source>
</evidence>
<sequence length="170" mass="18457">MALAKVIDRLFQGREERNHRGVFRPHSRVVTRGELPSTTRLPFFRRRLRRERPLRFIVVFCLLVGDRPLDSVGVWKGSRALEASGCPPYRESKCDAPVTAKVDGGSTGFLQSRSGVVGPTSPALTQPLVKKDPHGPTLGASVISSPPGLPSTRGNSATGQPAWLSSVSLY</sequence>
<accession>A0A2G8KQ68</accession>
<evidence type="ECO:0000313" key="2">
    <source>
        <dbReference type="EMBL" id="PIK50156.1"/>
    </source>
</evidence>
<name>A0A2G8KQ68_STIJA</name>
<keyword evidence="3" id="KW-1185">Reference proteome</keyword>
<gene>
    <name evidence="2" type="ORF">BSL78_12954</name>
</gene>
<feature type="region of interest" description="Disordered" evidence="1">
    <location>
        <begin position="111"/>
        <end position="170"/>
    </location>
</feature>